<accession>A0A5E4YBG6</accession>
<dbReference type="AlphaFoldDB" id="A0A5E4YBG6"/>
<name>A0A5E4YBG6_9BURK</name>
<sequence>MRTVVTDAACRGREKTMNKLFDALWGWATSSGGINALVTIVGTATTTLVITQCVPELRERWREKRIQKLDRRQVCSEWSQALEAYSRLCAVRVIDIGNGEDEACAMQDVGRLGDLSVPQWIGPQAGDSFRTLEPQIEQKLRRFPAMVIARNESISLLTRSMWTDSFRLATLVKKESCAVGLHAHYLAASLRRWGSLPVATSPVDGWDHIATLRKTIISLDEMERRQSVPVPPAPVQQTPEIAT</sequence>
<dbReference type="EMBL" id="CABPRU010000015">
    <property type="protein sequence ID" value="VVE46059.1"/>
    <property type="molecule type" value="Genomic_DNA"/>
</dbReference>
<organism evidence="2 3">
    <name type="scientific">Pandoraea terrigena</name>
    <dbReference type="NCBI Taxonomy" id="2508292"/>
    <lineage>
        <taxon>Bacteria</taxon>
        <taxon>Pseudomonadati</taxon>
        <taxon>Pseudomonadota</taxon>
        <taxon>Betaproteobacteria</taxon>
        <taxon>Burkholderiales</taxon>
        <taxon>Burkholderiaceae</taxon>
        <taxon>Pandoraea</taxon>
    </lineage>
</organism>
<evidence type="ECO:0000256" key="1">
    <source>
        <dbReference type="SAM" id="MobiDB-lite"/>
    </source>
</evidence>
<gene>
    <name evidence="2" type="ORF">PTE31013_04439</name>
</gene>
<evidence type="ECO:0000313" key="2">
    <source>
        <dbReference type="EMBL" id="VVE46059.1"/>
    </source>
</evidence>
<proteinExistence type="predicted"/>
<evidence type="ECO:0000313" key="3">
    <source>
        <dbReference type="Proteomes" id="UP000334380"/>
    </source>
</evidence>
<keyword evidence="3" id="KW-1185">Reference proteome</keyword>
<reference evidence="2 3" key="1">
    <citation type="submission" date="2019-08" db="EMBL/GenBank/DDBJ databases">
        <authorList>
            <person name="Peeters C."/>
        </authorList>
    </citation>
    <scope>NUCLEOTIDE SEQUENCE [LARGE SCALE GENOMIC DNA]</scope>
    <source>
        <strain evidence="2 3">LMG 31013</strain>
    </source>
</reference>
<dbReference type="Proteomes" id="UP000334380">
    <property type="component" value="Unassembled WGS sequence"/>
</dbReference>
<protein>
    <submittedName>
        <fullName evidence="2">Uncharacterized protein</fullName>
    </submittedName>
</protein>
<feature type="region of interest" description="Disordered" evidence="1">
    <location>
        <begin position="223"/>
        <end position="243"/>
    </location>
</feature>